<reference evidence="1 2" key="1">
    <citation type="journal article" date="2018" name="PLoS ONE">
        <title>The draft genome of Kipferlia bialata reveals reductive genome evolution in fornicate parasites.</title>
        <authorList>
            <person name="Tanifuji G."/>
            <person name="Takabayashi S."/>
            <person name="Kume K."/>
            <person name="Takagi M."/>
            <person name="Nakayama T."/>
            <person name="Kamikawa R."/>
            <person name="Inagaki Y."/>
            <person name="Hashimoto T."/>
        </authorList>
    </citation>
    <scope>NUCLEOTIDE SEQUENCE [LARGE SCALE GENOMIC DNA]</scope>
    <source>
        <strain evidence="1">NY0173</strain>
    </source>
</reference>
<sequence length="46" mass="4993">MLPFRSLSLFSSSISMTDSSLFKAKKVSALKNGGALWWVGAQDIDT</sequence>
<dbReference type="EMBL" id="BDIP01005121">
    <property type="protein sequence ID" value="GCA63812.1"/>
    <property type="molecule type" value="Genomic_DNA"/>
</dbReference>
<keyword evidence="2" id="KW-1185">Reference proteome</keyword>
<comment type="caution">
    <text evidence="1">The sequence shown here is derived from an EMBL/GenBank/DDBJ whole genome shotgun (WGS) entry which is preliminary data.</text>
</comment>
<dbReference type="AlphaFoldDB" id="A0A391P747"/>
<gene>
    <name evidence="1" type="ORF">KIPB_012001</name>
</gene>
<evidence type="ECO:0000313" key="2">
    <source>
        <dbReference type="Proteomes" id="UP000265618"/>
    </source>
</evidence>
<name>A0A391P747_9EUKA</name>
<proteinExistence type="predicted"/>
<organism evidence="1 2">
    <name type="scientific">Kipferlia bialata</name>
    <dbReference type="NCBI Taxonomy" id="797122"/>
    <lineage>
        <taxon>Eukaryota</taxon>
        <taxon>Metamonada</taxon>
        <taxon>Carpediemonas-like organisms</taxon>
        <taxon>Kipferlia</taxon>
    </lineage>
</organism>
<evidence type="ECO:0000313" key="1">
    <source>
        <dbReference type="EMBL" id="GCA63812.1"/>
    </source>
</evidence>
<accession>A0A391P747</accession>
<protein>
    <submittedName>
        <fullName evidence="1">Uncharacterized protein</fullName>
    </submittedName>
</protein>
<feature type="non-terminal residue" evidence="1">
    <location>
        <position position="1"/>
    </location>
</feature>
<dbReference type="Proteomes" id="UP000265618">
    <property type="component" value="Unassembled WGS sequence"/>
</dbReference>